<dbReference type="Proteomes" id="UP000220840">
    <property type="component" value="Unassembled WGS sequence"/>
</dbReference>
<organism evidence="2 3">
    <name type="scientific">Clostridium neonatale</name>
    <dbReference type="NCBI Taxonomy" id="137838"/>
    <lineage>
        <taxon>Bacteria</taxon>
        <taxon>Bacillati</taxon>
        <taxon>Bacillota</taxon>
        <taxon>Clostridia</taxon>
        <taxon>Eubacteriales</taxon>
        <taxon>Clostridiaceae</taxon>
        <taxon>Clostridium</taxon>
    </lineage>
</organism>
<dbReference type="STRING" id="137838.GCA_001458595_03558"/>
<keyword evidence="3" id="KW-1185">Reference proteome</keyword>
<dbReference type="EMBL" id="PDCJ01000001">
    <property type="protein sequence ID" value="PEG32072.1"/>
    <property type="molecule type" value="Genomic_DNA"/>
</dbReference>
<protein>
    <submittedName>
        <fullName evidence="2">Uncharacterized protein</fullName>
    </submittedName>
</protein>
<dbReference type="RefSeq" id="WP_058296220.1">
    <property type="nucleotide sequence ID" value="NZ_CAMRXE010000244.1"/>
</dbReference>
<sequence length="117" mass="13142">MNKVIENRLKEINFNEIGARGIAREICDLIVKYNLSINQADVTLDLAKDMLANRPLGVNEFALSTFNDLDLSHKSLCTWIGECQCCGKVNQIDLPRNKDIVPKFCGNCGEKIKCIKL</sequence>
<proteinExistence type="predicted"/>
<name>A0A2A7MJT1_9CLOT</name>
<accession>A0A2A7MJT1</accession>
<dbReference type="AlphaFoldDB" id="A0A2A7MJT1"/>
<reference evidence="1" key="2">
    <citation type="submission" date="2022-10" db="EMBL/GenBank/DDBJ databases">
        <authorList>
            <person name="Aires J."/>
            <person name="Mesa V."/>
        </authorList>
    </citation>
    <scope>NUCLEOTIDE SEQUENCE</scope>
    <source>
        <strain evidence="1">Clostridium neonatale JD116</strain>
    </source>
</reference>
<evidence type="ECO:0000313" key="2">
    <source>
        <dbReference type="EMBL" id="PEG32072.1"/>
    </source>
</evidence>
<reference evidence="2 3" key="1">
    <citation type="submission" date="2017-10" db="EMBL/GenBank/DDBJ databases">
        <title>Effective Description of Clostridium neonatale sp. nov. linked to necrotizing enterocolitis in neonates and a clarification of species assignable to the genus Clostridium (Prazmowski 1880) emend. Lawson and Rainey 2016.</title>
        <authorList>
            <person name="Bernard K."/>
            <person name="Burdz T."/>
            <person name="Wiebe D."/>
            <person name="Balcewich B."/>
            <person name="Alfa M."/>
            <person name="Bernier A.-M."/>
        </authorList>
    </citation>
    <scope>NUCLEOTIDE SEQUENCE [LARGE SCALE GENOMIC DNA]</scope>
    <source>
        <strain evidence="2 3">LCDC99A005</strain>
    </source>
</reference>
<dbReference type="Proteomes" id="UP001189143">
    <property type="component" value="Unassembled WGS sequence"/>
</dbReference>
<gene>
    <name evidence="1" type="ORF">CNEO2_510013</name>
    <name evidence="2" type="ORF">CQ394_10355</name>
</gene>
<dbReference type="OrthoDB" id="418615at186801"/>
<evidence type="ECO:0000313" key="3">
    <source>
        <dbReference type="Proteomes" id="UP000220840"/>
    </source>
</evidence>
<evidence type="ECO:0000313" key="1">
    <source>
        <dbReference type="EMBL" id="CAI3647667.1"/>
    </source>
</evidence>
<comment type="caution">
    <text evidence="2">The sequence shown here is derived from an EMBL/GenBank/DDBJ whole genome shotgun (WGS) entry which is preliminary data.</text>
</comment>
<dbReference type="EMBL" id="CAMTCP010000250">
    <property type="protein sequence ID" value="CAI3647667.1"/>
    <property type="molecule type" value="Genomic_DNA"/>
</dbReference>